<dbReference type="AlphaFoldDB" id="A0A914RCA8"/>
<feature type="compositionally biased region" description="Pro residues" evidence="1">
    <location>
        <begin position="36"/>
        <end position="50"/>
    </location>
</feature>
<sequence>MTVRPPHTAGMSTSRIDNADYGGTYHATRTALNTSIPPPPFFSAQVPPPSTQNSAQLASSTLFGGNWPMPPNYGPPSQAPGAVGDTTLLSQTTNRSQWNGYGWQ</sequence>
<evidence type="ECO:0000313" key="3">
    <source>
        <dbReference type="WBParaSite" id="PEQ_0000236001-mRNA-1"/>
    </source>
</evidence>
<protein>
    <submittedName>
        <fullName evidence="3">Uncharacterized protein</fullName>
    </submittedName>
</protein>
<dbReference type="WBParaSite" id="PEQ_0000236001-mRNA-1">
    <property type="protein sequence ID" value="PEQ_0000236001-mRNA-1"/>
    <property type="gene ID" value="PEQ_0000236001"/>
</dbReference>
<proteinExistence type="predicted"/>
<evidence type="ECO:0000256" key="1">
    <source>
        <dbReference type="SAM" id="MobiDB-lite"/>
    </source>
</evidence>
<organism evidence="2 3">
    <name type="scientific">Parascaris equorum</name>
    <name type="common">Equine roundworm</name>
    <dbReference type="NCBI Taxonomy" id="6256"/>
    <lineage>
        <taxon>Eukaryota</taxon>
        <taxon>Metazoa</taxon>
        <taxon>Ecdysozoa</taxon>
        <taxon>Nematoda</taxon>
        <taxon>Chromadorea</taxon>
        <taxon>Rhabditida</taxon>
        <taxon>Spirurina</taxon>
        <taxon>Ascaridomorpha</taxon>
        <taxon>Ascaridoidea</taxon>
        <taxon>Ascarididae</taxon>
        <taxon>Parascaris</taxon>
    </lineage>
</organism>
<feature type="region of interest" description="Disordered" evidence="1">
    <location>
        <begin position="1"/>
        <end position="104"/>
    </location>
</feature>
<name>A0A914RCA8_PAREQ</name>
<keyword evidence="2" id="KW-1185">Reference proteome</keyword>
<feature type="compositionally biased region" description="Polar residues" evidence="1">
    <location>
        <begin position="87"/>
        <end position="104"/>
    </location>
</feature>
<feature type="compositionally biased region" description="Pro residues" evidence="1">
    <location>
        <begin position="68"/>
        <end position="78"/>
    </location>
</feature>
<accession>A0A914RCA8</accession>
<dbReference type="Proteomes" id="UP000887564">
    <property type="component" value="Unplaced"/>
</dbReference>
<feature type="compositionally biased region" description="Polar residues" evidence="1">
    <location>
        <begin position="51"/>
        <end position="63"/>
    </location>
</feature>
<reference evidence="3" key="1">
    <citation type="submission" date="2022-11" db="UniProtKB">
        <authorList>
            <consortium name="WormBaseParasite"/>
        </authorList>
    </citation>
    <scope>IDENTIFICATION</scope>
</reference>
<evidence type="ECO:0000313" key="2">
    <source>
        <dbReference type="Proteomes" id="UP000887564"/>
    </source>
</evidence>